<dbReference type="EMBL" id="BOLY01000003">
    <property type="protein sequence ID" value="GIZ41310.1"/>
    <property type="molecule type" value="Genomic_DNA"/>
</dbReference>
<evidence type="ECO:0008006" key="3">
    <source>
        <dbReference type="Google" id="ProtNLM"/>
    </source>
</evidence>
<dbReference type="GeneID" id="68290193"/>
<dbReference type="AlphaFoldDB" id="A0A9P3FGB8"/>
<evidence type="ECO:0000313" key="2">
    <source>
        <dbReference type="Proteomes" id="UP000825890"/>
    </source>
</evidence>
<dbReference type="InterPro" id="IPR011333">
    <property type="entry name" value="SKP1/BTB/POZ_sf"/>
</dbReference>
<dbReference type="OrthoDB" id="3632283at2759"/>
<dbReference type="Gene3D" id="3.30.710.10">
    <property type="entry name" value="Potassium Channel Kv1.1, Chain A"/>
    <property type="match status" value="1"/>
</dbReference>
<comment type="caution">
    <text evidence="1">The sequence shown here is derived from an EMBL/GenBank/DDBJ whole genome shotgun (WGS) entry which is preliminary data.</text>
</comment>
<protein>
    <recommendedName>
        <fullName evidence="3">BTB domain-containing protein</fullName>
    </recommendedName>
</protein>
<name>A0A9P3FGB8_9PEZI</name>
<keyword evidence="2" id="KW-1185">Reference proteome</keyword>
<sequence>MDTLYSSLRGDRLITIYVGCDPQPISIQQSLLCNTAEYFKNLLTNGHFQESQTGVARFPEDDVESWKLLAYWAMHRTLPDSVDVVSCCKAWYLGDKYMMPAFQDEVMYAILNEVLDTVMTDDAFVDLFAATIPETQPRQLLAELLVDLVLHDGLLQWSDLPKVQGQQNHMASILAAMDDLKEAGHSRSRGDLRDAMGHDGKPLWMRYMVASGPKEAVGWYWHHDSEEWRLA</sequence>
<gene>
    <name evidence="1" type="ORF">CKM354_000461800</name>
</gene>
<dbReference type="Proteomes" id="UP000825890">
    <property type="component" value="Unassembled WGS sequence"/>
</dbReference>
<evidence type="ECO:0000313" key="1">
    <source>
        <dbReference type="EMBL" id="GIZ41310.1"/>
    </source>
</evidence>
<organism evidence="1 2">
    <name type="scientific">Cercospora kikuchii</name>
    <dbReference type="NCBI Taxonomy" id="84275"/>
    <lineage>
        <taxon>Eukaryota</taxon>
        <taxon>Fungi</taxon>
        <taxon>Dikarya</taxon>
        <taxon>Ascomycota</taxon>
        <taxon>Pezizomycotina</taxon>
        <taxon>Dothideomycetes</taxon>
        <taxon>Dothideomycetidae</taxon>
        <taxon>Mycosphaerellales</taxon>
        <taxon>Mycosphaerellaceae</taxon>
        <taxon>Cercospora</taxon>
    </lineage>
</organism>
<dbReference type="RefSeq" id="XP_044655797.1">
    <property type="nucleotide sequence ID" value="XM_044799862.1"/>
</dbReference>
<accession>A0A9P3FGB8</accession>
<reference evidence="1 2" key="1">
    <citation type="submission" date="2021-01" db="EMBL/GenBank/DDBJ databases">
        <title>Cercospora kikuchii MAFF 305040 whole genome shotgun sequence.</title>
        <authorList>
            <person name="Kashiwa T."/>
            <person name="Suzuki T."/>
        </authorList>
    </citation>
    <scope>NUCLEOTIDE SEQUENCE [LARGE SCALE GENOMIC DNA]</scope>
    <source>
        <strain evidence="1 2">MAFF 305040</strain>
    </source>
</reference>
<proteinExistence type="predicted"/>